<protein>
    <recommendedName>
        <fullName evidence="3">Phage-Barnase-EndoU-ColicinE5/D-RelE like nuclease 3 domain-containing protein</fullName>
    </recommendedName>
</protein>
<dbReference type="RefSeq" id="WP_103912256.1">
    <property type="nucleotide sequence ID" value="NZ_FNUS01000001.1"/>
</dbReference>
<gene>
    <name evidence="1" type="ORF">SAMN05421847_0199</name>
</gene>
<dbReference type="EMBL" id="FNUS01000001">
    <property type="protein sequence ID" value="SEF51701.1"/>
    <property type="molecule type" value="Genomic_DNA"/>
</dbReference>
<evidence type="ECO:0000313" key="1">
    <source>
        <dbReference type="EMBL" id="SEF51701.1"/>
    </source>
</evidence>
<dbReference type="OrthoDB" id="838358at2"/>
<organism evidence="1 2">
    <name type="scientific">Halpernia humi</name>
    <dbReference type="NCBI Taxonomy" id="493375"/>
    <lineage>
        <taxon>Bacteria</taxon>
        <taxon>Pseudomonadati</taxon>
        <taxon>Bacteroidota</taxon>
        <taxon>Flavobacteriia</taxon>
        <taxon>Flavobacteriales</taxon>
        <taxon>Weeksellaceae</taxon>
        <taxon>Chryseobacterium group</taxon>
        <taxon>Halpernia</taxon>
    </lineage>
</organism>
<dbReference type="Proteomes" id="UP000236738">
    <property type="component" value="Unassembled WGS sequence"/>
</dbReference>
<keyword evidence="2" id="KW-1185">Reference proteome</keyword>
<evidence type="ECO:0008006" key="3">
    <source>
        <dbReference type="Google" id="ProtNLM"/>
    </source>
</evidence>
<evidence type="ECO:0000313" key="2">
    <source>
        <dbReference type="Proteomes" id="UP000236738"/>
    </source>
</evidence>
<dbReference type="AlphaFoldDB" id="A0A1H5SPD1"/>
<accession>A0A1H5SPD1</accession>
<proteinExistence type="predicted"/>
<reference evidence="2" key="1">
    <citation type="submission" date="2016-10" db="EMBL/GenBank/DDBJ databases">
        <authorList>
            <person name="Varghese N."/>
            <person name="Submissions S."/>
        </authorList>
    </citation>
    <scope>NUCLEOTIDE SEQUENCE [LARGE SCALE GENOMIC DNA]</scope>
    <source>
        <strain evidence="2">DSM 21580</strain>
    </source>
</reference>
<name>A0A1H5SPD1_9FLAO</name>
<sequence>MKRKCKKIISTKDGTRAIYIDDENSAEILEYINRDDRHKKKFKFITDLILGKFKNTDLYDKEDIDDSCKDVTVMKFFKGQENDRIYCKEVKSDKGVFVVVAGILHTRKKSQKNSSKEKSLITKLGKYDYEV</sequence>